<organism evidence="2 3">
    <name type="scientific">Theobroma cacao</name>
    <name type="common">Cacao</name>
    <name type="synonym">Cocoa</name>
    <dbReference type="NCBI Taxonomy" id="3641"/>
    <lineage>
        <taxon>Eukaryota</taxon>
        <taxon>Viridiplantae</taxon>
        <taxon>Streptophyta</taxon>
        <taxon>Embryophyta</taxon>
        <taxon>Tracheophyta</taxon>
        <taxon>Spermatophyta</taxon>
        <taxon>Magnoliopsida</taxon>
        <taxon>eudicotyledons</taxon>
        <taxon>Gunneridae</taxon>
        <taxon>Pentapetalae</taxon>
        <taxon>rosids</taxon>
        <taxon>malvids</taxon>
        <taxon>Malvales</taxon>
        <taxon>Malvaceae</taxon>
        <taxon>Byttnerioideae</taxon>
        <taxon>Theobroma</taxon>
    </lineage>
</organism>
<keyword evidence="3" id="KW-1185">Reference proteome</keyword>
<dbReference type="HOGENOM" id="CLU_2350895_0_0_1"/>
<dbReference type="InParanoid" id="A0A061FX96"/>
<accession>A0A061FX96</accession>
<sequence>MLLVKHISDVPKDSAVLLYAIVSGKSINIVGVQWDSNEELLSPKVPLDAGIISRFYAHEYSVTRGSSSSAPPPPPQPTQPQNLTLPQRMECLKLQST</sequence>
<name>A0A061FX96_THECC</name>
<protein>
    <submittedName>
        <fullName evidence="2">Uncharacterized protein</fullName>
    </submittedName>
</protein>
<dbReference type="Proteomes" id="UP000026915">
    <property type="component" value="Chromosome 3"/>
</dbReference>
<gene>
    <name evidence="2" type="ORF">TCM_013656</name>
</gene>
<evidence type="ECO:0000313" key="3">
    <source>
        <dbReference type="Proteomes" id="UP000026915"/>
    </source>
</evidence>
<dbReference type="Gramene" id="EOY21648">
    <property type="protein sequence ID" value="EOY21648"/>
    <property type="gene ID" value="TCM_013656"/>
</dbReference>
<dbReference type="AlphaFoldDB" id="A0A061FX96"/>
<dbReference type="EMBL" id="CM001881">
    <property type="protein sequence ID" value="EOY21648.1"/>
    <property type="molecule type" value="Genomic_DNA"/>
</dbReference>
<evidence type="ECO:0000256" key="1">
    <source>
        <dbReference type="SAM" id="MobiDB-lite"/>
    </source>
</evidence>
<proteinExistence type="predicted"/>
<feature type="region of interest" description="Disordered" evidence="1">
    <location>
        <begin position="63"/>
        <end position="87"/>
    </location>
</feature>
<evidence type="ECO:0000313" key="2">
    <source>
        <dbReference type="EMBL" id="EOY21648.1"/>
    </source>
</evidence>
<reference evidence="2 3" key="1">
    <citation type="journal article" date="2013" name="Genome Biol.">
        <title>The genome sequence of the most widely cultivated cacao type and its use to identify candidate genes regulating pod color.</title>
        <authorList>
            <person name="Motamayor J.C."/>
            <person name="Mockaitis K."/>
            <person name="Schmutz J."/>
            <person name="Haiminen N."/>
            <person name="Iii D.L."/>
            <person name="Cornejo O."/>
            <person name="Findley S.D."/>
            <person name="Zheng P."/>
            <person name="Utro F."/>
            <person name="Royaert S."/>
            <person name="Saski C."/>
            <person name="Jenkins J."/>
            <person name="Podicheti R."/>
            <person name="Zhao M."/>
            <person name="Scheffler B.E."/>
            <person name="Stack J.C."/>
            <person name="Feltus F.A."/>
            <person name="Mustiga G.M."/>
            <person name="Amores F."/>
            <person name="Phillips W."/>
            <person name="Marelli J.P."/>
            <person name="May G.D."/>
            <person name="Shapiro H."/>
            <person name="Ma J."/>
            <person name="Bustamante C.D."/>
            <person name="Schnell R.J."/>
            <person name="Main D."/>
            <person name="Gilbert D."/>
            <person name="Parida L."/>
            <person name="Kuhn D.N."/>
        </authorList>
    </citation>
    <scope>NUCLEOTIDE SEQUENCE [LARGE SCALE GENOMIC DNA]</scope>
    <source>
        <strain evidence="3">cv. Matina 1-6</strain>
    </source>
</reference>